<dbReference type="Proteomes" id="UP001151760">
    <property type="component" value="Unassembled WGS sequence"/>
</dbReference>
<evidence type="ECO:0000256" key="1">
    <source>
        <dbReference type="PROSITE-ProRule" id="PRU00047"/>
    </source>
</evidence>
<reference evidence="4" key="1">
    <citation type="journal article" date="2022" name="Int. J. Mol. Sci.">
        <title>Draft Genome of Tanacetum Coccineum: Genomic Comparison of Closely Related Tanacetum-Family Plants.</title>
        <authorList>
            <person name="Yamashiro T."/>
            <person name="Shiraishi A."/>
            <person name="Nakayama K."/>
            <person name="Satake H."/>
        </authorList>
    </citation>
    <scope>NUCLEOTIDE SEQUENCE</scope>
</reference>
<dbReference type="PANTHER" id="PTHR24559:SF427">
    <property type="entry name" value="RNA-DIRECTED DNA POLYMERASE"/>
    <property type="match status" value="1"/>
</dbReference>
<dbReference type="SMART" id="SM00343">
    <property type="entry name" value="ZnF_C2HC"/>
    <property type="match status" value="1"/>
</dbReference>
<dbReference type="InterPro" id="IPR053134">
    <property type="entry name" value="RNA-dir_DNA_polymerase"/>
</dbReference>
<accession>A0ABQ5F751</accession>
<keyword evidence="1" id="KW-0863">Zinc-finger</keyword>
<keyword evidence="1" id="KW-0479">Metal-binding</keyword>
<evidence type="ECO:0000256" key="2">
    <source>
        <dbReference type="SAM" id="MobiDB-lite"/>
    </source>
</evidence>
<dbReference type="CDD" id="cd00303">
    <property type="entry name" value="retropepsin_like"/>
    <property type="match status" value="1"/>
</dbReference>
<feature type="region of interest" description="Disordered" evidence="2">
    <location>
        <begin position="24"/>
        <end position="43"/>
    </location>
</feature>
<dbReference type="InterPro" id="IPR001878">
    <property type="entry name" value="Znf_CCHC"/>
</dbReference>
<dbReference type="GO" id="GO:0003964">
    <property type="term" value="F:RNA-directed DNA polymerase activity"/>
    <property type="evidence" value="ECO:0007669"/>
    <property type="project" value="UniProtKB-KW"/>
</dbReference>
<dbReference type="Gene3D" id="3.30.70.270">
    <property type="match status" value="1"/>
</dbReference>
<dbReference type="InterPro" id="IPR000477">
    <property type="entry name" value="RT_dom"/>
</dbReference>
<dbReference type="SUPFAM" id="SSF56672">
    <property type="entry name" value="DNA/RNA polymerases"/>
    <property type="match status" value="1"/>
</dbReference>
<keyword evidence="1" id="KW-0862">Zinc</keyword>
<dbReference type="Pfam" id="PF00078">
    <property type="entry name" value="RVT_1"/>
    <property type="match status" value="1"/>
</dbReference>
<feature type="domain" description="CCHC-type" evidence="3">
    <location>
        <begin position="184"/>
        <end position="197"/>
    </location>
</feature>
<dbReference type="InterPro" id="IPR021109">
    <property type="entry name" value="Peptidase_aspartic_dom_sf"/>
</dbReference>
<protein>
    <submittedName>
        <fullName evidence="4">Reverse transcriptase domain-containing protein</fullName>
    </submittedName>
</protein>
<dbReference type="Pfam" id="PF17919">
    <property type="entry name" value="RT_RNaseH_2"/>
    <property type="match status" value="1"/>
</dbReference>
<dbReference type="InterPro" id="IPR043128">
    <property type="entry name" value="Rev_trsase/Diguanyl_cyclase"/>
</dbReference>
<dbReference type="InterPro" id="IPR041577">
    <property type="entry name" value="RT_RNaseH_2"/>
</dbReference>
<keyword evidence="4" id="KW-0548">Nucleotidyltransferase</keyword>
<dbReference type="InterPro" id="IPR043502">
    <property type="entry name" value="DNA/RNA_pol_sf"/>
</dbReference>
<keyword evidence="4" id="KW-0695">RNA-directed DNA polymerase</keyword>
<evidence type="ECO:0000259" key="3">
    <source>
        <dbReference type="PROSITE" id="PS50158"/>
    </source>
</evidence>
<evidence type="ECO:0000313" key="5">
    <source>
        <dbReference type="Proteomes" id="UP001151760"/>
    </source>
</evidence>
<dbReference type="Pfam" id="PF08284">
    <property type="entry name" value="RVP_2"/>
    <property type="match status" value="1"/>
</dbReference>
<dbReference type="Gene3D" id="2.40.70.10">
    <property type="entry name" value="Acid Proteases"/>
    <property type="match status" value="1"/>
</dbReference>
<reference evidence="4" key="2">
    <citation type="submission" date="2022-01" db="EMBL/GenBank/DDBJ databases">
        <authorList>
            <person name="Yamashiro T."/>
            <person name="Shiraishi A."/>
            <person name="Satake H."/>
            <person name="Nakayama K."/>
        </authorList>
    </citation>
    <scope>NUCLEOTIDE SEQUENCE</scope>
</reference>
<dbReference type="EMBL" id="BQNB010017030">
    <property type="protein sequence ID" value="GJT58557.1"/>
    <property type="molecule type" value="Genomic_DNA"/>
</dbReference>
<proteinExistence type="predicted"/>
<sequence length="802" mass="91325">MTTDAIEELINQCVAEALATYETNRNTRNGNGNRNRSGSRSNGGSVKYAACTLLNGALTWWNYHVRTVGIDAANKMSWKEMMKLMTEAYCPRNEIQKLEGELWNLTVKEDKVESLMDQKVRTYAARQADNERRLENTPRDIHVQQPPFKRHNVARAYTAGPGEKSGYAADQRAPVMNQRTTVTCFKCGKQRHYKSDCLKLKNQNRRNTTGNATQNSEARGRVYALGGGNADQDPHVITGMFLLNNRYASILFDTRADRSFVSTAFSSLIDITPYALDTMYDVELADGKIIGVDTIIRGCNLNFLNHLFNIDLMPIELGSFDVIIGMDWLSKYHVVIVCDEKIVCIPYGDEILIVQGDRSDGRSESKLNNISCTKTYKYIQKGCHVFLAHVTEKKPKDKSEEKRLLETRVPYRLSPSEMKELSDQLQELSDKGFIRPSSSPLGAPVLFVKKKDGSFRICIDYGVLNKLTMKNRYPLSRIDDLFDQPPGLSLYLKVDLRSGYHQLRVRKDDISKTAFRSRYGHYEFQVMPFGLTNAPAILMDLMNRVRKTYLDKFMIIPRVQFLDHMIGSEGIHVEPVKIESINDWASPKTPTKIRQFLGLAEKEEATIQLLKQKLCSAPILALLKGTENFVVYCDASHKGLGAVLMQKEKVIVYASRQLKIHKKNYTTHDLKLGAVLLSDYNCEIRYHPGKANVVADALSRKDRIKPLRVRALVMTIGLNLPVQILNAQAEEIKEENVKEENLRGMNKEFETRSEGTLYIKKRSWLPCLGGLRDLIMHESHKSKYSINPGSDKMYPDLKKLYW</sequence>
<evidence type="ECO:0000313" key="4">
    <source>
        <dbReference type="EMBL" id="GJT58557.1"/>
    </source>
</evidence>
<name>A0ABQ5F751_9ASTR</name>
<keyword evidence="4" id="KW-0808">Transferase</keyword>
<keyword evidence="5" id="KW-1185">Reference proteome</keyword>
<dbReference type="PANTHER" id="PTHR24559">
    <property type="entry name" value="TRANSPOSON TY3-I GAG-POL POLYPROTEIN"/>
    <property type="match status" value="1"/>
</dbReference>
<dbReference type="CDD" id="cd01647">
    <property type="entry name" value="RT_LTR"/>
    <property type="match status" value="1"/>
</dbReference>
<dbReference type="SUPFAM" id="SSF50630">
    <property type="entry name" value="Acid proteases"/>
    <property type="match status" value="1"/>
</dbReference>
<dbReference type="Gene3D" id="3.10.10.10">
    <property type="entry name" value="HIV Type 1 Reverse Transcriptase, subunit A, domain 1"/>
    <property type="match status" value="1"/>
</dbReference>
<organism evidence="4 5">
    <name type="scientific">Tanacetum coccineum</name>
    <dbReference type="NCBI Taxonomy" id="301880"/>
    <lineage>
        <taxon>Eukaryota</taxon>
        <taxon>Viridiplantae</taxon>
        <taxon>Streptophyta</taxon>
        <taxon>Embryophyta</taxon>
        <taxon>Tracheophyta</taxon>
        <taxon>Spermatophyta</taxon>
        <taxon>Magnoliopsida</taxon>
        <taxon>eudicotyledons</taxon>
        <taxon>Gunneridae</taxon>
        <taxon>Pentapetalae</taxon>
        <taxon>asterids</taxon>
        <taxon>campanulids</taxon>
        <taxon>Asterales</taxon>
        <taxon>Asteraceae</taxon>
        <taxon>Asteroideae</taxon>
        <taxon>Anthemideae</taxon>
        <taxon>Anthemidinae</taxon>
        <taxon>Tanacetum</taxon>
    </lineage>
</organism>
<dbReference type="PROSITE" id="PS50158">
    <property type="entry name" value="ZF_CCHC"/>
    <property type="match status" value="1"/>
</dbReference>
<comment type="caution">
    <text evidence="4">The sequence shown here is derived from an EMBL/GenBank/DDBJ whole genome shotgun (WGS) entry which is preliminary data.</text>
</comment>
<gene>
    <name evidence="4" type="ORF">Tco_1002090</name>
</gene>